<evidence type="ECO:0000256" key="1">
    <source>
        <dbReference type="ARBA" id="ARBA00022475"/>
    </source>
</evidence>
<dbReference type="STRING" id="59926.EV02_1664"/>
<keyword evidence="2 7" id="KW-0132">Cell division</keyword>
<protein>
    <submittedName>
        <fullName evidence="7">Cell division protein FtsQ</fullName>
    </submittedName>
</protein>
<keyword evidence="4" id="KW-1133">Transmembrane helix</keyword>
<dbReference type="Proteomes" id="UP000030345">
    <property type="component" value="Unassembled WGS sequence"/>
</dbReference>
<dbReference type="EMBL" id="JNAS01000002">
    <property type="protein sequence ID" value="KGG08986.1"/>
    <property type="molecule type" value="Genomic_DNA"/>
</dbReference>
<dbReference type="eggNOG" id="COG1589">
    <property type="taxonomic scope" value="Bacteria"/>
</dbReference>
<dbReference type="InterPro" id="IPR050487">
    <property type="entry name" value="FtsQ_DivIB"/>
</dbReference>
<evidence type="ECO:0000313" key="8">
    <source>
        <dbReference type="Proteomes" id="UP000030345"/>
    </source>
</evidence>
<dbReference type="GO" id="GO:0051301">
    <property type="term" value="P:cell division"/>
    <property type="evidence" value="ECO:0007669"/>
    <property type="project" value="UniProtKB-KW"/>
</dbReference>
<dbReference type="Pfam" id="PF08478">
    <property type="entry name" value="POTRA_1"/>
    <property type="match status" value="1"/>
</dbReference>
<evidence type="ECO:0000256" key="2">
    <source>
        <dbReference type="ARBA" id="ARBA00022618"/>
    </source>
</evidence>
<keyword evidence="3" id="KW-0812">Transmembrane</keyword>
<feature type="domain" description="POTRA" evidence="6">
    <location>
        <begin position="36"/>
        <end position="100"/>
    </location>
</feature>
<gene>
    <name evidence="7" type="ORF">EV02_1664</name>
</gene>
<reference evidence="8" key="1">
    <citation type="journal article" date="2014" name="Sci. Data">
        <title>Genomes of diverse isolates of the marine cyanobacterium Prochlorococcus.</title>
        <authorList>
            <person name="Biller S."/>
            <person name="Berube P."/>
            <person name="Thompson J."/>
            <person name="Kelly L."/>
            <person name="Roggensack S."/>
            <person name="Awad L."/>
            <person name="Roache-Johnson K."/>
            <person name="Ding H."/>
            <person name="Giovannoni S.J."/>
            <person name="Moore L.R."/>
            <person name="Chisholm S.W."/>
        </authorList>
    </citation>
    <scope>NUCLEOTIDE SEQUENCE [LARGE SCALE GENOMIC DNA]</scope>
    <source>
        <strain evidence="8">SB</strain>
    </source>
</reference>
<dbReference type="PANTHER" id="PTHR37820">
    <property type="entry name" value="CELL DIVISION PROTEIN DIVIB"/>
    <property type="match status" value="1"/>
</dbReference>
<evidence type="ECO:0000313" key="7">
    <source>
        <dbReference type="EMBL" id="KGG08986.1"/>
    </source>
</evidence>
<evidence type="ECO:0000259" key="6">
    <source>
        <dbReference type="Pfam" id="PF08478"/>
    </source>
</evidence>
<evidence type="ECO:0000256" key="5">
    <source>
        <dbReference type="ARBA" id="ARBA00023306"/>
    </source>
</evidence>
<name>A0A0A2B560_PROMR</name>
<dbReference type="AlphaFoldDB" id="A0A0A2B560"/>
<dbReference type="InterPro" id="IPR013685">
    <property type="entry name" value="POTRA_FtsQ_type"/>
</dbReference>
<dbReference type="PANTHER" id="PTHR37820:SF1">
    <property type="entry name" value="CELL DIVISION PROTEIN FTSQ"/>
    <property type="match status" value="1"/>
</dbReference>
<accession>A0A0A2B560</accession>
<dbReference type="OrthoDB" id="527430at2"/>
<evidence type="ECO:0000256" key="4">
    <source>
        <dbReference type="ARBA" id="ARBA00022989"/>
    </source>
</evidence>
<comment type="caution">
    <text evidence="7">The sequence shown here is derived from an EMBL/GenBank/DDBJ whole genome shotgun (WGS) entry which is preliminary data.</text>
</comment>
<organism evidence="7 8">
    <name type="scientific">Prochlorococcus marinus str. SB</name>
    <dbReference type="NCBI Taxonomy" id="59926"/>
    <lineage>
        <taxon>Bacteria</taxon>
        <taxon>Bacillati</taxon>
        <taxon>Cyanobacteriota</taxon>
        <taxon>Cyanophyceae</taxon>
        <taxon>Synechococcales</taxon>
        <taxon>Prochlorococcaceae</taxon>
        <taxon>Prochlorococcus</taxon>
    </lineage>
</organism>
<sequence>MKNQKRIKNKSFFFLILFLFLTSILSIKTFKKVGTKDIRISGSEFFSQSDLVKNSSLNFPIRLIFVETNLLERELKQNLSLKYVSVNRELFPFGLKVYITSRIPIAYGERILNDETILGFIDRDGFFINNQNVDKKNLNKLTIQVFGWKEKFKKILSKIFIAIENYELEIVKITFSSDGFLTVEEEDLKTIFLGFKPNLINYQLQIINNLKNEFKKNSFSKKIDNIDLTNPDKPKIKVFKP</sequence>
<dbReference type="GO" id="GO:0005886">
    <property type="term" value="C:plasma membrane"/>
    <property type="evidence" value="ECO:0007669"/>
    <property type="project" value="TreeGrafter"/>
</dbReference>
<keyword evidence="4" id="KW-0472">Membrane</keyword>
<evidence type="ECO:0000256" key="3">
    <source>
        <dbReference type="ARBA" id="ARBA00022692"/>
    </source>
</evidence>
<proteinExistence type="predicted"/>
<dbReference type="RefSeq" id="WP_032520235.1">
    <property type="nucleotide sequence ID" value="NZ_CP138981.1"/>
</dbReference>
<keyword evidence="5" id="KW-0131">Cell cycle</keyword>
<keyword evidence="1" id="KW-1003">Cell membrane</keyword>